<dbReference type="PROSITE" id="PS51257">
    <property type="entry name" value="PROKAR_LIPOPROTEIN"/>
    <property type="match status" value="1"/>
</dbReference>
<dbReference type="AlphaFoldDB" id="A0A8H1LQV1"/>
<protein>
    <recommendedName>
        <fullName evidence="5">LigA protein</fullName>
    </recommendedName>
</protein>
<evidence type="ECO:0000256" key="2">
    <source>
        <dbReference type="SAM" id="Phobius"/>
    </source>
</evidence>
<proteinExistence type="predicted"/>
<keyword evidence="2" id="KW-0812">Transmembrane</keyword>
<reference evidence="3 4" key="1">
    <citation type="submission" date="2018-10" db="EMBL/GenBank/DDBJ databases">
        <title>Isolation of pseudouridimycin from Streptomyces albus DSM 40763.</title>
        <authorList>
            <person name="Rosenqvist P."/>
            <person name="Metsae-Ketelae M."/>
            <person name="Virta P."/>
        </authorList>
    </citation>
    <scope>NUCLEOTIDE SEQUENCE [LARGE SCALE GENOMIC DNA]</scope>
    <source>
        <strain evidence="3 4">DSM 40763</strain>
    </source>
</reference>
<keyword evidence="2" id="KW-0472">Membrane</keyword>
<keyword evidence="2" id="KW-1133">Transmembrane helix</keyword>
<evidence type="ECO:0000313" key="3">
    <source>
        <dbReference type="EMBL" id="TGG89808.1"/>
    </source>
</evidence>
<feature type="transmembrane region" description="Helical" evidence="2">
    <location>
        <begin position="21"/>
        <end position="40"/>
    </location>
</feature>
<feature type="transmembrane region" description="Helical" evidence="2">
    <location>
        <begin position="298"/>
        <end position="318"/>
    </location>
</feature>
<feature type="transmembrane region" description="Helical" evidence="2">
    <location>
        <begin position="188"/>
        <end position="206"/>
    </location>
</feature>
<feature type="transmembrane region" description="Helical" evidence="2">
    <location>
        <begin position="255"/>
        <end position="278"/>
    </location>
</feature>
<accession>A0A8H1LQV1</accession>
<comment type="caution">
    <text evidence="3">The sequence shown here is derived from an EMBL/GenBank/DDBJ whole genome shotgun (WGS) entry which is preliminary data.</text>
</comment>
<feature type="compositionally biased region" description="Low complexity" evidence="1">
    <location>
        <begin position="364"/>
        <end position="400"/>
    </location>
</feature>
<feature type="transmembrane region" description="Helical" evidence="2">
    <location>
        <begin position="143"/>
        <end position="168"/>
    </location>
</feature>
<evidence type="ECO:0008006" key="5">
    <source>
        <dbReference type="Google" id="ProtNLM"/>
    </source>
</evidence>
<feature type="compositionally biased region" description="Gly residues" evidence="1">
    <location>
        <begin position="401"/>
        <end position="411"/>
    </location>
</feature>
<evidence type="ECO:0000256" key="1">
    <source>
        <dbReference type="SAM" id="MobiDB-lite"/>
    </source>
</evidence>
<dbReference type="EMBL" id="RCIY01000002">
    <property type="protein sequence ID" value="TGG89808.1"/>
    <property type="molecule type" value="Genomic_DNA"/>
</dbReference>
<organism evidence="3 4">
    <name type="scientific">Streptomyces albus</name>
    <dbReference type="NCBI Taxonomy" id="1888"/>
    <lineage>
        <taxon>Bacteria</taxon>
        <taxon>Bacillati</taxon>
        <taxon>Actinomycetota</taxon>
        <taxon>Actinomycetes</taxon>
        <taxon>Kitasatosporales</taxon>
        <taxon>Streptomycetaceae</taxon>
        <taxon>Streptomyces</taxon>
    </lineage>
</organism>
<feature type="region of interest" description="Disordered" evidence="1">
    <location>
        <begin position="334"/>
        <end position="419"/>
    </location>
</feature>
<dbReference type="Proteomes" id="UP000298111">
    <property type="component" value="Unassembled WGS sequence"/>
</dbReference>
<name>A0A8H1LQV1_9ACTN</name>
<feature type="transmembrane region" description="Helical" evidence="2">
    <location>
        <begin position="99"/>
        <end position="123"/>
    </location>
</feature>
<feature type="transmembrane region" description="Helical" evidence="2">
    <location>
        <begin position="226"/>
        <end position="243"/>
    </location>
</feature>
<evidence type="ECO:0000313" key="4">
    <source>
        <dbReference type="Proteomes" id="UP000298111"/>
    </source>
</evidence>
<feature type="transmembrane region" description="Helical" evidence="2">
    <location>
        <begin position="63"/>
        <end position="87"/>
    </location>
</feature>
<gene>
    <name evidence="3" type="ORF">D8771_02750</name>
</gene>
<sequence>MSRARRPGGVEDMDDMDDMDRARAALAAGAVTACLPYLTLKLNWLAGGHLGIPEGSPLRDGGAALWSVNALTVAMDATVLLLVLALVRPFGQRLPGLLLALPLWGAAGLLGPIAVAFPLQAVTGVLRSGGGSGDGDPGRLLEGWVWTLVYTGFTLQALALGGLFALYVRRRWGALLRSPLRTGATEGAAAWAAFAVAVLAVLPAAVSHTDFALDSGGAGDRRIVEATFAAYTVLAVLGTARLLHGGTPRRSRARLWPTLITAGTASAVLACWGGWLLLGSLSGGGRTVGQHDDRAAEWTYAAQLLAGLLFTALLARALRRRAAVRSARLRAAASRAVVHRADAPRPATGRTGSPRPVTRQAGVPEAATHRAATPPAPTHQADAPRAGTAQAATTPRAAAGRAGGAGGGPQPGGTPASRR</sequence>